<dbReference type="AlphaFoldDB" id="A0A916ZXL5"/>
<evidence type="ECO:0000313" key="1">
    <source>
        <dbReference type="EMBL" id="GGE17947.1"/>
    </source>
</evidence>
<dbReference type="Proteomes" id="UP000599688">
    <property type="component" value="Unassembled WGS sequence"/>
</dbReference>
<gene>
    <name evidence="1" type="ORF">GCM10010831_18950</name>
</gene>
<dbReference type="EMBL" id="BMGL01000010">
    <property type="protein sequence ID" value="GGE17947.1"/>
    <property type="molecule type" value="Genomic_DNA"/>
</dbReference>
<accession>A0A916ZXL5</accession>
<reference evidence="1 2" key="1">
    <citation type="journal article" date="2014" name="Int. J. Syst. Evol. Microbiol.">
        <title>Complete genome sequence of Corynebacterium casei LMG S-19264T (=DSM 44701T), isolated from a smear-ripened cheese.</title>
        <authorList>
            <consortium name="US DOE Joint Genome Institute (JGI-PGF)"/>
            <person name="Walter F."/>
            <person name="Albersmeier A."/>
            <person name="Kalinowski J."/>
            <person name="Ruckert C."/>
        </authorList>
    </citation>
    <scope>NUCLEOTIDE SEQUENCE [LARGE SCALE GENOMIC DNA]</scope>
    <source>
        <strain evidence="1 2">CGMCC 1.12925</strain>
    </source>
</reference>
<protein>
    <submittedName>
        <fullName evidence="1">Uncharacterized protein</fullName>
    </submittedName>
</protein>
<comment type="caution">
    <text evidence="1">The sequence shown here is derived from an EMBL/GenBank/DDBJ whole genome shotgun (WGS) entry which is preliminary data.</text>
</comment>
<proteinExistence type="predicted"/>
<organism evidence="1 2">
    <name type="scientific">Psychroflexus salis</name>
    <dbReference type="NCBI Taxonomy" id="1526574"/>
    <lineage>
        <taxon>Bacteria</taxon>
        <taxon>Pseudomonadati</taxon>
        <taxon>Bacteroidota</taxon>
        <taxon>Flavobacteriia</taxon>
        <taxon>Flavobacteriales</taxon>
        <taxon>Flavobacteriaceae</taxon>
        <taxon>Psychroflexus</taxon>
    </lineage>
</organism>
<keyword evidence="2" id="KW-1185">Reference proteome</keyword>
<sequence length="89" mass="9979">MVNITDVHALSHLIEGDDHTQIENCDVCEEFVVSSTEDENTNALIPNFNYSSTPNFSELFTAFISTESFSLLPQKSLGKYFNKPPPHTI</sequence>
<evidence type="ECO:0000313" key="2">
    <source>
        <dbReference type="Proteomes" id="UP000599688"/>
    </source>
</evidence>
<name>A0A916ZXL5_9FLAO</name>